<dbReference type="EMBL" id="MVBO01000078">
    <property type="protein sequence ID" value="OZJ03586.1"/>
    <property type="molecule type" value="Genomic_DNA"/>
</dbReference>
<keyword evidence="2" id="KW-1185">Reference proteome</keyword>
<name>A0A261XYZ2_9FUNG</name>
<dbReference type="AlphaFoldDB" id="A0A261XYZ2"/>
<evidence type="ECO:0000313" key="1">
    <source>
        <dbReference type="EMBL" id="OZJ03586.1"/>
    </source>
</evidence>
<proteinExistence type="predicted"/>
<gene>
    <name evidence="1" type="ORF">BZG36_03051</name>
</gene>
<reference evidence="1 2" key="1">
    <citation type="journal article" date="2017" name="Mycologia">
        <title>Bifiguratus adelaidae, gen. et sp. nov., a new member of Mucoromycotina in endophytic and soil-dwelling habitats.</title>
        <authorList>
            <person name="Torres-Cruz T.J."/>
            <person name="Billingsley Tobias T.L."/>
            <person name="Almatruk M."/>
            <person name="Hesse C."/>
            <person name="Kuske C.R."/>
            <person name="Desiro A."/>
            <person name="Benucci G.M."/>
            <person name="Bonito G."/>
            <person name="Stajich J.E."/>
            <person name="Dunlap C."/>
            <person name="Arnold A.E."/>
            <person name="Porras-Alfaro A."/>
        </authorList>
    </citation>
    <scope>NUCLEOTIDE SEQUENCE [LARGE SCALE GENOMIC DNA]</scope>
    <source>
        <strain evidence="1 2">AZ0501</strain>
    </source>
</reference>
<dbReference type="Proteomes" id="UP000242875">
    <property type="component" value="Unassembled WGS sequence"/>
</dbReference>
<sequence>MKHGMWSSPLRKQQQYFRSKSRLLRIDVDVLLCTHAYTETLEQEEGDYSDEDIAEEIAEALSQFENATEREEWTRLLCYWSGFNVSFFRPYTPPKSSIKMYEPVDDADLT</sequence>
<comment type="caution">
    <text evidence="1">The sequence shown here is derived from an EMBL/GenBank/DDBJ whole genome shotgun (WGS) entry which is preliminary data.</text>
</comment>
<evidence type="ECO:0000313" key="2">
    <source>
        <dbReference type="Proteomes" id="UP000242875"/>
    </source>
</evidence>
<protein>
    <submittedName>
        <fullName evidence="1">Uncharacterized protein</fullName>
    </submittedName>
</protein>
<accession>A0A261XYZ2</accession>
<organism evidence="1 2">
    <name type="scientific">Bifiguratus adelaidae</name>
    <dbReference type="NCBI Taxonomy" id="1938954"/>
    <lineage>
        <taxon>Eukaryota</taxon>
        <taxon>Fungi</taxon>
        <taxon>Fungi incertae sedis</taxon>
        <taxon>Mucoromycota</taxon>
        <taxon>Mucoromycotina</taxon>
        <taxon>Endogonomycetes</taxon>
        <taxon>Endogonales</taxon>
        <taxon>Endogonales incertae sedis</taxon>
        <taxon>Bifiguratus</taxon>
    </lineage>
</organism>